<gene>
    <name evidence="1" type="ORF">DFJ64_0288</name>
</gene>
<sequence>MRRGEEWLHRLRILEQRIATSTFTCDDGRGLVRVSVDGHGRVQAVELAPDWTQGIQVRDLADTVRDAYRAARRRASDFVAEKYAETGVSVLARSFLPAGAGALPPLLDRLAPLVPRAGAVLAELGLETVVGTAADDRVLAEFDCFGELRGLVVSWRYALQTPHDELAESIREALSAGEMRSAWRNAELSGRLARRPTLRSTVARGQADCA</sequence>
<dbReference type="Proteomes" id="UP000256485">
    <property type="component" value="Unassembled WGS sequence"/>
</dbReference>
<comment type="caution">
    <text evidence="1">The sequence shown here is derived from an EMBL/GenBank/DDBJ whole genome shotgun (WGS) entry which is preliminary data.</text>
</comment>
<dbReference type="RefSeq" id="WP_115848801.1">
    <property type="nucleotide sequence ID" value="NZ_QTUC01000001.1"/>
</dbReference>
<dbReference type="AlphaFoldDB" id="A0A3D9UZF7"/>
<keyword evidence="1" id="KW-0238">DNA-binding</keyword>
<evidence type="ECO:0000313" key="2">
    <source>
        <dbReference type="Proteomes" id="UP000256485"/>
    </source>
</evidence>
<protein>
    <submittedName>
        <fullName evidence="1">YbaB/EbfC DNA-binding family protein</fullName>
    </submittedName>
</protein>
<evidence type="ECO:0000313" key="1">
    <source>
        <dbReference type="EMBL" id="REF34922.1"/>
    </source>
</evidence>
<name>A0A3D9UZF7_THECX</name>
<dbReference type="Pfam" id="PF02575">
    <property type="entry name" value="YbaB_DNA_bd"/>
    <property type="match status" value="1"/>
</dbReference>
<reference evidence="1 2" key="1">
    <citation type="submission" date="2018-08" db="EMBL/GenBank/DDBJ databases">
        <title>Sequencing the genomes of 1000 actinobacteria strains.</title>
        <authorList>
            <person name="Klenk H.-P."/>
        </authorList>
    </citation>
    <scope>NUCLEOTIDE SEQUENCE [LARGE SCALE GENOMIC DNA]</scope>
    <source>
        <strain evidence="1 2">DSM 22891</strain>
    </source>
</reference>
<dbReference type="SUPFAM" id="SSF82607">
    <property type="entry name" value="YbaB-like"/>
    <property type="match status" value="1"/>
</dbReference>
<organism evidence="1 2">
    <name type="scientific">Thermasporomyces composti</name>
    <dbReference type="NCBI Taxonomy" id="696763"/>
    <lineage>
        <taxon>Bacteria</taxon>
        <taxon>Bacillati</taxon>
        <taxon>Actinomycetota</taxon>
        <taxon>Actinomycetes</taxon>
        <taxon>Propionibacteriales</taxon>
        <taxon>Nocardioidaceae</taxon>
        <taxon>Thermasporomyces</taxon>
    </lineage>
</organism>
<keyword evidence="2" id="KW-1185">Reference proteome</keyword>
<dbReference type="EMBL" id="QTUC01000001">
    <property type="protein sequence ID" value="REF34922.1"/>
    <property type="molecule type" value="Genomic_DNA"/>
</dbReference>
<proteinExistence type="predicted"/>
<accession>A0A3D9UZF7</accession>
<dbReference type="InterPro" id="IPR036894">
    <property type="entry name" value="YbaB-like_sf"/>
</dbReference>
<dbReference type="InterPro" id="IPR004401">
    <property type="entry name" value="YbaB/EbfC"/>
</dbReference>
<dbReference type="GO" id="GO:0003677">
    <property type="term" value="F:DNA binding"/>
    <property type="evidence" value="ECO:0007669"/>
    <property type="project" value="UniProtKB-KW"/>
</dbReference>
<dbReference type="Gene3D" id="3.30.1310.10">
    <property type="entry name" value="Nucleoid-associated protein YbaB-like domain"/>
    <property type="match status" value="1"/>
</dbReference>